<reference evidence="4" key="1">
    <citation type="submission" date="2017-01" db="EMBL/GenBank/DDBJ databases">
        <title>Comparative genomics of anhydrobiosis in the tardigrade Hypsibius dujardini.</title>
        <authorList>
            <person name="Yoshida Y."/>
            <person name="Koutsovoulos G."/>
            <person name="Laetsch D."/>
            <person name="Stevens L."/>
            <person name="Kumar S."/>
            <person name="Horikawa D."/>
            <person name="Ishino K."/>
            <person name="Komine S."/>
            <person name="Tomita M."/>
            <person name="Blaxter M."/>
            <person name="Arakawa K."/>
        </authorList>
    </citation>
    <scope>NUCLEOTIDE SEQUENCE [LARGE SCALE GENOMIC DNA]</scope>
    <source>
        <strain evidence="4">Z151</strain>
    </source>
</reference>
<feature type="compositionally biased region" description="Pro residues" evidence="1">
    <location>
        <begin position="470"/>
        <end position="480"/>
    </location>
</feature>
<evidence type="ECO:0000313" key="4">
    <source>
        <dbReference type="Proteomes" id="UP000192578"/>
    </source>
</evidence>
<name>A0A1W0WMT1_HYPEX</name>
<sequence>MASTSKQRELQREWNEQKSKPHPTEDEKYDLLQLRDRIIRSNRGDDEDANTDDVIITGVCPEICPEKERYERIKQGRVDSFEKRSRMIKDFSRQAADQDMPLPSDLRTPAALRDSMNFLLHKIIVDPPPNPESPSGWYDFVWRRVRAIRKEITQQRLTGPLIAGILEDITRFHIIAFHMFCEADQNQFAPKLNLENLNDCLATLARIYAGMETTSPGNPSPNVAEFRAYEMMLRVWTGTLDLVKTTAEVGKLPDTIRNSPEIRFARKVISAVNNRLFSEYIQLMRTADYVTACLMHYSLPMVQAKALSSLATASGSRSKSNENKVKVSAHFFARLLGLMTTEELVRFTGYHGLDYESGSEYVFFPLGFARGKDPRTYPRLRSDSLVEAKADGRNMVEIVAKSDFDEIPSPDVVEIDSFDEEGMYVGPNPFTVSFDQENVRDVRSKQQIPPVQKSQMISQWKGGIPVITLPRPPVPVPHPQSPRTVQLNEGPRFSRFPSLDVKAAAAQSTPVPSISPPRPSFDRKRVRSASTADDNDVSHEAESKRLHLDAQTVPQPKSPLRIPVSLTPTMQSPPAISRQTSIDLPYSQPAPRTSVTVEAVKTYPLRTHLQIIRARTVCQASASLGTVFRAWRDHATRYRRPSAHFGQIDAFPKQLEEAERIQLEDMQRLIWTKYPFRSKILSSCGGMANFTYCTLLFLFSAGRNGDKLEEWLRSKLGDPDPCAASDVRFMTYEEAGKMLRIVFARLDPWNRSALGQVKAEIDAIAPEVNATVLYALDHISLTTAKDVLRSSFAQSDLPVALFCHDDSVTQPEMEDDLNGVLLLDVYVPQLSPTVELGGILFDSILTLIERRVPTPIPQATTLLRLVSELYCSFLKLYRSLKQDANNVKNLESQSGNIWNDLVEDYFDENNVEVLIDEKRCCDRLSTLVKTNALRSFLKVEECSLWETPGVFPEVFPIGSTDEICSSRLVSGTVFAAISEKVLTVSAMATVCDPVVRQHPQGKPDFELQLMNWLEKLSDDRLSGSQSRSRSSSPRTDSDSSDRGQPSSGYGTLTKSKRTDESLKNITLDVAAVRKDAQQMAIWFAKVSRDLKKLDRV</sequence>
<organism evidence="3 4">
    <name type="scientific">Hypsibius exemplaris</name>
    <name type="common">Freshwater tardigrade</name>
    <dbReference type="NCBI Taxonomy" id="2072580"/>
    <lineage>
        <taxon>Eukaryota</taxon>
        <taxon>Metazoa</taxon>
        <taxon>Ecdysozoa</taxon>
        <taxon>Tardigrada</taxon>
        <taxon>Eutardigrada</taxon>
        <taxon>Parachela</taxon>
        <taxon>Hypsibioidea</taxon>
        <taxon>Hypsibiidae</taxon>
        <taxon>Hypsibius</taxon>
    </lineage>
</organism>
<dbReference type="GO" id="GO:0070390">
    <property type="term" value="C:transcription export complex 2"/>
    <property type="evidence" value="ECO:0007669"/>
    <property type="project" value="TreeGrafter"/>
</dbReference>
<gene>
    <name evidence="3" type="ORF">BV898_09368</name>
</gene>
<comment type="caution">
    <text evidence="3">The sequence shown here is derived from an EMBL/GenBank/DDBJ whole genome shotgun (WGS) entry which is preliminary data.</text>
</comment>
<feature type="region of interest" description="Disordered" evidence="1">
    <location>
        <begin position="1"/>
        <end position="29"/>
    </location>
</feature>
<feature type="compositionally biased region" description="Low complexity" evidence="1">
    <location>
        <begin position="1022"/>
        <end position="1034"/>
    </location>
</feature>
<dbReference type="Proteomes" id="UP000192578">
    <property type="component" value="Unassembled WGS sequence"/>
</dbReference>
<dbReference type="PANTHER" id="PTHR12436">
    <property type="entry name" value="80 KDA MCM3-ASSOCIATED PROTEIN"/>
    <property type="match status" value="1"/>
</dbReference>
<feature type="compositionally biased region" description="Polar residues" evidence="1">
    <location>
        <begin position="1043"/>
        <end position="1053"/>
    </location>
</feature>
<feature type="region of interest" description="Disordered" evidence="1">
    <location>
        <begin position="470"/>
        <end position="564"/>
    </location>
</feature>
<dbReference type="Pfam" id="PF03399">
    <property type="entry name" value="SAC3_GANP"/>
    <property type="match status" value="1"/>
</dbReference>
<dbReference type="AlphaFoldDB" id="A0A1W0WMT1"/>
<accession>A0A1W0WMT1</accession>
<protein>
    <submittedName>
        <fullName evidence="3">Germinal-center associated nuclear protein</fullName>
    </submittedName>
</protein>
<evidence type="ECO:0000259" key="2">
    <source>
        <dbReference type="Pfam" id="PF03399"/>
    </source>
</evidence>
<feature type="region of interest" description="Disordered" evidence="1">
    <location>
        <begin position="1018"/>
        <end position="1057"/>
    </location>
</feature>
<dbReference type="InterPro" id="IPR005062">
    <property type="entry name" value="SAC3/GANP/THP3_conserved"/>
</dbReference>
<dbReference type="OrthoDB" id="21502at2759"/>
<feature type="compositionally biased region" description="Basic and acidic residues" evidence="1">
    <location>
        <begin position="536"/>
        <end position="548"/>
    </location>
</feature>
<evidence type="ECO:0000256" key="1">
    <source>
        <dbReference type="SAM" id="MobiDB-lite"/>
    </source>
</evidence>
<proteinExistence type="predicted"/>
<dbReference type="Gene3D" id="1.25.40.990">
    <property type="match status" value="1"/>
</dbReference>
<evidence type="ECO:0000313" key="3">
    <source>
        <dbReference type="EMBL" id="OQV16530.1"/>
    </source>
</evidence>
<dbReference type="InterPro" id="IPR045107">
    <property type="entry name" value="SAC3/GANP/THP3"/>
</dbReference>
<feature type="domain" description="SAC3/GANP/THP3 conserved" evidence="2">
    <location>
        <begin position="64"/>
        <end position="356"/>
    </location>
</feature>
<dbReference type="EMBL" id="MTYJ01000073">
    <property type="protein sequence ID" value="OQV16530.1"/>
    <property type="molecule type" value="Genomic_DNA"/>
</dbReference>
<dbReference type="GO" id="GO:0005737">
    <property type="term" value="C:cytoplasm"/>
    <property type="evidence" value="ECO:0007669"/>
    <property type="project" value="TreeGrafter"/>
</dbReference>
<dbReference type="PANTHER" id="PTHR12436:SF3">
    <property type="entry name" value="GERMINAL-CENTER ASSOCIATED NUCLEAR PROTEIN"/>
    <property type="match status" value="1"/>
</dbReference>
<dbReference type="GO" id="GO:0006406">
    <property type="term" value="P:mRNA export from nucleus"/>
    <property type="evidence" value="ECO:0007669"/>
    <property type="project" value="TreeGrafter"/>
</dbReference>
<keyword evidence="4" id="KW-1185">Reference proteome</keyword>